<accession>A0A0N1EJA1</accession>
<name>A0A0N1EJA1_9HELI</name>
<dbReference type="EMBL" id="JNOC01000015">
    <property type="protein sequence ID" value="KPH56505.1"/>
    <property type="molecule type" value="Genomic_DNA"/>
</dbReference>
<dbReference type="Proteomes" id="UP000037997">
    <property type="component" value="Unassembled WGS sequence"/>
</dbReference>
<sequence length="78" mass="8878">MKKVILILLCSISMGFAYNDCSQEQRDYEQALDNLANAQADYYASPSTWGRQQNFAEAQAEVRKAQARLEICLMKLGR</sequence>
<dbReference type="AlphaFoldDB" id="A0A0N1EJA1"/>
<gene>
    <name evidence="2" type="ORF">HPU229334_01965</name>
</gene>
<feature type="signal peptide" evidence="1">
    <location>
        <begin position="1"/>
        <end position="19"/>
    </location>
</feature>
<reference evidence="2 3" key="1">
    <citation type="submission" date="2014-06" db="EMBL/GenBank/DDBJ databases">
        <title>Helicobacter pullorum isolates in fresh chicken meat - phenotypic and genotypic features.</title>
        <authorList>
            <person name="Borges V."/>
            <person name="Santos A."/>
            <person name="Correia C.B."/>
            <person name="Saraiva M."/>
            <person name="Menard A."/>
            <person name="Vieira L."/>
            <person name="Sampaio D.A."/>
            <person name="Gomes J.P."/>
            <person name="Oleastro M."/>
        </authorList>
    </citation>
    <scope>NUCLEOTIDE SEQUENCE [LARGE SCALE GENOMIC DNA]</scope>
    <source>
        <strain evidence="2 3">229334/12</strain>
    </source>
</reference>
<evidence type="ECO:0000256" key="1">
    <source>
        <dbReference type="SAM" id="SignalP"/>
    </source>
</evidence>
<keyword evidence="1" id="KW-0732">Signal</keyword>
<comment type="caution">
    <text evidence="2">The sequence shown here is derived from an EMBL/GenBank/DDBJ whole genome shotgun (WGS) entry which is preliminary data.</text>
</comment>
<evidence type="ECO:0000313" key="3">
    <source>
        <dbReference type="Proteomes" id="UP000037997"/>
    </source>
</evidence>
<proteinExistence type="predicted"/>
<feature type="chain" id="PRO_5005870395" evidence="1">
    <location>
        <begin position="20"/>
        <end position="78"/>
    </location>
</feature>
<protein>
    <submittedName>
        <fullName evidence="2">Uncharacterized protein</fullName>
    </submittedName>
</protein>
<dbReference type="PATRIC" id="fig|35818.11.peg.386"/>
<dbReference type="RefSeq" id="WP_054197577.1">
    <property type="nucleotide sequence ID" value="NZ_JNOC01000015.1"/>
</dbReference>
<evidence type="ECO:0000313" key="2">
    <source>
        <dbReference type="EMBL" id="KPH56505.1"/>
    </source>
</evidence>
<organism evidence="2 3">
    <name type="scientific">Helicobacter pullorum</name>
    <dbReference type="NCBI Taxonomy" id="35818"/>
    <lineage>
        <taxon>Bacteria</taxon>
        <taxon>Pseudomonadati</taxon>
        <taxon>Campylobacterota</taxon>
        <taxon>Epsilonproteobacteria</taxon>
        <taxon>Campylobacterales</taxon>
        <taxon>Helicobacteraceae</taxon>
        <taxon>Helicobacter</taxon>
    </lineage>
</organism>